<gene>
    <name evidence="2" type="ORF">SI65_06712</name>
</gene>
<accession>A0A1E3BAH8</accession>
<keyword evidence="3" id="KW-1185">Reference proteome</keyword>
<dbReference type="STRING" id="573508.A0A1E3BAH8"/>
<dbReference type="OrthoDB" id="5134445at2759"/>
<sequence>MACVMVLLMDSPALGLTGHVVLKLFDQRFASDARLWEKAGPWTLDIEEQYHQFIRDGGASEFLSQFKSDDNAIVEEEETDEVEREFAVPQKEASLHDYMQSLYRREVEVYNALQDRQGEDIPRI</sequence>
<feature type="chain" id="PRO_5012384881" evidence="1">
    <location>
        <begin position="16"/>
        <end position="124"/>
    </location>
</feature>
<dbReference type="Proteomes" id="UP000094569">
    <property type="component" value="Unassembled WGS sequence"/>
</dbReference>
<dbReference type="AlphaFoldDB" id="A0A1E3BAH8"/>
<comment type="caution">
    <text evidence="2">The sequence shown here is derived from an EMBL/GenBank/DDBJ whole genome shotgun (WGS) entry which is preliminary data.</text>
</comment>
<protein>
    <submittedName>
        <fullName evidence="2">Uncharacterized protein</fullName>
    </submittedName>
</protein>
<organism evidence="2 3">
    <name type="scientific">Aspergillus cristatus</name>
    <name type="common">Chinese Fuzhuan brick tea-fermentation fungus</name>
    <name type="synonym">Eurotium cristatum</name>
    <dbReference type="NCBI Taxonomy" id="573508"/>
    <lineage>
        <taxon>Eukaryota</taxon>
        <taxon>Fungi</taxon>
        <taxon>Dikarya</taxon>
        <taxon>Ascomycota</taxon>
        <taxon>Pezizomycotina</taxon>
        <taxon>Eurotiomycetes</taxon>
        <taxon>Eurotiomycetidae</taxon>
        <taxon>Eurotiales</taxon>
        <taxon>Aspergillaceae</taxon>
        <taxon>Aspergillus</taxon>
        <taxon>Aspergillus subgen. Aspergillus</taxon>
    </lineage>
</organism>
<keyword evidence="1" id="KW-0732">Signal</keyword>
<proteinExistence type="predicted"/>
<evidence type="ECO:0000256" key="1">
    <source>
        <dbReference type="SAM" id="SignalP"/>
    </source>
</evidence>
<dbReference type="EMBL" id="JXNT01000007">
    <property type="protein sequence ID" value="ODM17924.1"/>
    <property type="molecule type" value="Genomic_DNA"/>
</dbReference>
<evidence type="ECO:0000313" key="3">
    <source>
        <dbReference type="Proteomes" id="UP000094569"/>
    </source>
</evidence>
<reference evidence="2 3" key="1">
    <citation type="journal article" date="2016" name="BMC Genomics">
        <title>Comparative genomic and transcriptomic analyses of the Fuzhuan brick tea-fermentation fungus Aspergillus cristatus.</title>
        <authorList>
            <person name="Ge Y."/>
            <person name="Wang Y."/>
            <person name="Liu Y."/>
            <person name="Tan Y."/>
            <person name="Ren X."/>
            <person name="Zhang X."/>
            <person name="Hyde K.D."/>
            <person name="Liu Y."/>
            <person name="Liu Z."/>
        </authorList>
    </citation>
    <scope>NUCLEOTIDE SEQUENCE [LARGE SCALE GENOMIC DNA]</scope>
    <source>
        <strain evidence="2 3">GZAAS20.1005</strain>
    </source>
</reference>
<evidence type="ECO:0000313" key="2">
    <source>
        <dbReference type="EMBL" id="ODM17924.1"/>
    </source>
</evidence>
<name>A0A1E3BAH8_ASPCR</name>
<feature type="signal peptide" evidence="1">
    <location>
        <begin position="1"/>
        <end position="15"/>
    </location>
</feature>
<dbReference type="VEuPathDB" id="FungiDB:SI65_06712"/>